<dbReference type="InterPro" id="IPR013342">
    <property type="entry name" value="Mandelate_racemase_C"/>
</dbReference>
<dbReference type="InterPro" id="IPR029065">
    <property type="entry name" value="Enolase_C-like"/>
</dbReference>
<proteinExistence type="predicted"/>
<comment type="catalytic activity">
    <reaction evidence="1">
        <text>D-glucarate = 5-dehydro-4-deoxy-D-glucarate + H2O</text>
        <dbReference type="Rhea" id="RHEA:14573"/>
        <dbReference type="ChEBI" id="CHEBI:15377"/>
        <dbReference type="ChEBI" id="CHEBI:30612"/>
        <dbReference type="ChEBI" id="CHEBI:42819"/>
        <dbReference type="EC" id="4.2.1.40"/>
    </reaction>
</comment>
<evidence type="ECO:0000313" key="6">
    <source>
        <dbReference type="Proteomes" id="UP000216020"/>
    </source>
</evidence>
<dbReference type="SUPFAM" id="SSF54826">
    <property type="entry name" value="Enolase N-terminal domain-like"/>
    <property type="match status" value="1"/>
</dbReference>
<evidence type="ECO:0000256" key="2">
    <source>
        <dbReference type="ARBA" id="ARBA00005183"/>
    </source>
</evidence>
<feature type="domain" description="Mandelate racemase/muconate lactonizing enzyme C-terminal" evidence="4">
    <location>
        <begin position="142"/>
        <end position="262"/>
    </location>
</feature>
<dbReference type="OrthoDB" id="103536at2"/>
<dbReference type="PANTHER" id="PTHR48080">
    <property type="entry name" value="D-GALACTONATE DEHYDRATASE-RELATED"/>
    <property type="match status" value="1"/>
</dbReference>
<dbReference type="Gene3D" id="3.20.20.120">
    <property type="entry name" value="Enolase-like C-terminal domain"/>
    <property type="match status" value="1"/>
</dbReference>
<sequence>MKVTSIESILCDAGWRNYFFLKICTDKGIVGWSEYDEGFGSPGVGAIIEQLGKRLVGQNVHDHERFFQEASCLTRPAPGSVIAQAMGAIENALLDAKAKDLGVPCYELLGGKVRNHIPVYWSHCATWRINHPALYPPAITDLEGVKRAAAEVKQRGFSALKTNLFIFDEGDAYAWRPGFAVPFAPALNVDRKLIGNVQRQLEALRSGAGPDVDILIDFNFNAKPEGMLKLLRAIADVDIFWVETDSFNAKALAYVRDHSPHPIASCETLIGVRGFMPFLEHQAVDVAIVDTVWNGVWQSMKIAAVCEAHDVNIAPHNFYGDLCTMMNVHFAAAVPNLRIMETDVDRLPWENELFTHQPEFRDGQLVVPDRPGWGTEPVEAALRARPPKSTGGLLQYKRAG</sequence>
<protein>
    <recommendedName>
        <fullName evidence="3">glucarate dehydratase</fullName>
        <ecNumber evidence="3">4.2.1.40</ecNumber>
    </recommendedName>
</protein>
<dbReference type="PANTHER" id="PTHR48080:SF4">
    <property type="entry name" value="GLUCARATE DEHYDRATASE"/>
    <property type="match status" value="1"/>
</dbReference>
<dbReference type="SFLD" id="SFLDG00179">
    <property type="entry name" value="mandelate_racemase"/>
    <property type="match status" value="1"/>
</dbReference>
<dbReference type="Proteomes" id="UP000216020">
    <property type="component" value="Unassembled WGS sequence"/>
</dbReference>
<comment type="caution">
    <text evidence="5">The sequence shown here is derived from an EMBL/GenBank/DDBJ whole genome shotgun (WGS) entry which is preliminary data.</text>
</comment>
<dbReference type="EMBL" id="NEVM01000001">
    <property type="protein sequence ID" value="OZI37891.1"/>
    <property type="molecule type" value="Genomic_DNA"/>
</dbReference>
<dbReference type="InterPro" id="IPR034593">
    <property type="entry name" value="DgoD-like"/>
</dbReference>
<evidence type="ECO:0000313" key="5">
    <source>
        <dbReference type="EMBL" id="OZI37891.1"/>
    </source>
</evidence>
<keyword evidence="6" id="KW-1185">Reference proteome</keyword>
<dbReference type="SUPFAM" id="SSF51604">
    <property type="entry name" value="Enolase C-terminal domain-like"/>
    <property type="match status" value="1"/>
</dbReference>
<dbReference type="Pfam" id="PF02746">
    <property type="entry name" value="MR_MLE_N"/>
    <property type="match status" value="1"/>
</dbReference>
<dbReference type="EC" id="4.2.1.40" evidence="3"/>
<dbReference type="Gene3D" id="3.30.390.10">
    <property type="entry name" value="Enolase-like, N-terminal domain"/>
    <property type="match status" value="1"/>
</dbReference>
<evidence type="ECO:0000259" key="4">
    <source>
        <dbReference type="SMART" id="SM00922"/>
    </source>
</evidence>
<dbReference type="AlphaFoldDB" id="A0A261SLH2"/>
<dbReference type="GO" id="GO:0008872">
    <property type="term" value="F:glucarate dehydratase activity"/>
    <property type="evidence" value="ECO:0007669"/>
    <property type="project" value="UniProtKB-EC"/>
</dbReference>
<dbReference type="CDD" id="cd03316">
    <property type="entry name" value="MR_like"/>
    <property type="match status" value="1"/>
</dbReference>
<dbReference type="InterPro" id="IPR029017">
    <property type="entry name" value="Enolase-like_N"/>
</dbReference>
<comment type="pathway">
    <text evidence="2">Carbohydrate acid metabolism; D-glucarate degradation; 2,5-dioxopentanoate from D-glucarate: step 1/2.</text>
</comment>
<reference evidence="6" key="1">
    <citation type="submission" date="2017-05" db="EMBL/GenBank/DDBJ databases">
        <title>Complete and WGS of Bordetella genogroups.</title>
        <authorList>
            <person name="Spilker T."/>
            <person name="Lipuma J."/>
        </authorList>
    </citation>
    <scope>NUCLEOTIDE SEQUENCE [LARGE SCALE GENOMIC DNA]</scope>
    <source>
        <strain evidence="6">AU16122</strain>
    </source>
</reference>
<dbReference type="SMART" id="SM00922">
    <property type="entry name" value="MR_MLE"/>
    <property type="match status" value="1"/>
</dbReference>
<dbReference type="InterPro" id="IPR036849">
    <property type="entry name" value="Enolase-like_C_sf"/>
</dbReference>
<name>A0A261SLH2_9BORD</name>
<organism evidence="5 6">
    <name type="scientific">Bordetella genomosp. 10</name>
    <dbReference type="NCBI Taxonomy" id="1416804"/>
    <lineage>
        <taxon>Bacteria</taxon>
        <taxon>Pseudomonadati</taxon>
        <taxon>Pseudomonadota</taxon>
        <taxon>Betaproteobacteria</taxon>
        <taxon>Burkholderiales</taxon>
        <taxon>Alcaligenaceae</taxon>
        <taxon>Bordetella</taxon>
    </lineage>
</organism>
<dbReference type="SFLD" id="SFLDS00001">
    <property type="entry name" value="Enolase"/>
    <property type="match status" value="1"/>
</dbReference>
<evidence type="ECO:0000256" key="1">
    <source>
        <dbReference type="ARBA" id="ARBA00001426"/>
    </source>
</evidence>
<dbReference type="InterPro" id="IPR013341">
    <property type="entry name" value="Mandelate_racemase_N_dom"/>
</dbReference>
<gene>
    <name evidence="5" type="ORF">CAL29_05855</name>
</gene>
<dbReference type="RefSeq" id="WP_094851991.1">
    <property type="nucleotide sequence ID" value="NZ_NEVM01000001.1"/>
</dbReference>
<dbReference type="Pfam" id="PF13378">
    <property type="entry name" value="MR_MLE_C"/>
    <property type="match status" value="1"/>
</dbReference>
<evidence type="ECO:0000256" key="3">
    <source>
        <dbReference type="ARBA" id="ARBA00011973"/>
    </source>
</evidence>
<accession>A0A261SLH2</accession>